<dbReference type="PROSITE" id="PS51257">
    <property type="entry name" value="PROKAR_LIPOPROTEIN"/>
    <property type="match status" value="1"/>
</dbReference>
<evidence type="ECO:0000313" key="2">
    <source>
        <dbReference type="Proteomes" id="UP000190285"/>
    </source>
</evidence>
<accession>A0A1T5LP97</accession>
<proteinExistence type="predicted"/>
<evidence type="ECO:0000313" key="1">
    <source>
        <dbReference type="EMBL" id="SKC77368.1"/>
    </source>
</evidence>
<dbReference type="Proteomes" id="UP000190285">
    <property type="component" value="Unassembled WGS sequence"/>
</dbReference>
<name>A0A1T5LP97_9FIRM</name>
<organism evidence="1 2">
    <name type="scientific">Maledivibacter halophilus</name>
    <dbReference type="NCBI Taxonomy" id="36842"/>
    <lineage>
        <taxon>Bacteria</taxon>
        <taxon>Bacillati</taxon>
        <taxon>Bacillota</taxon>
        <taxon>Clostridia</taxon>
        <taxon>Peptostreptococcales</taxon>
        <taxon>Caminicellaceae</taxon>
        <taxon>Maledivibacter</taxon>
    </lineage>
</organism>
<gene>
    <name evidence="1" type="ORF">SAMN02194393_03128</name>
</gene>
<dbReference type="AlphaFoldDB" id="A0A1T5LP97"/>
<reference evidence="2" key="1">
    <citation type="submission" date="2017-02" db="EMBL/GenBank/DDBJ databases">
        <authorList>
            <person name="Varghese N."/>
            <person name="Submissions S."/>
        </authorList>
    </citation>
    <scope>NUCLEOTIDE SEQUENCE [LARGE SCALE GENOMIC DNA]</scope>
    <source>
        <strain evidence="2">M1</strain>
    </source>
</reference>
<sequence length="214" mass="24434">MKRVFGFSIGLVLLTLLVLALYGCSNSVQEIKSGIYVVKDELASLSIGEDRTFRLNRNAATDYDPTGNYILDGDKLVLQVNGDEKETIEFKISGDMLIFQSGELAESLIKKGTEFIYEDEKERRWDYRPMISLGESLYFDTGKMKEQLSEEWMEIGTIEEVCSSTEPMKMGADYFIANDFSDGTKIYGKDQDLNIIYVAYDDKFIEYVLQDNQN</sequence>
<keyword evidence="2" id="KW-1185">Reference proteome</keyword>
<protein>
    <submittedName>
        <fullName evidence="1">Uncharacterized protein</fullName>
    </submittedName>
</protein>
<dbReference type="EMBL" id="FUZT01000007">
    <property type="protein sequence ID" value="SKC77368.1"/>
    <property type="molecule type" value="Genomic_DNA"/>
</dbReference>
<dbReference type="RefSeq" id="WP_079492831.1">
    <property type="nucleotide sequence ID" value="NZ_FUZT01000007.1"/>
</dbReference>
<dbReference type="OrthoDB" id="1966321at2"/>